<sequence>MYPWATRLAHTSRSSLSTPRGTGGEITPAGRPSNENGLGYSLAVPGKNKQRPRLVPLLPFNGNQSSLDCRAKHTSVPDRTWLLLLAFEV</sequence>
<feature type="region of interest" description="Disordered" evidence="1">
    <location>
        <begin position="1"/>
        <end position="40"/>
    </location>
</feature>
<reference evidence="2 3" key="1">
    <citation type="journal article" date="2023" name="Sci. Data">
        <title>Genome assembly of the Korean intertidal mud-creeper Batillaria attramentaria.</title>
        <authorList>
            <person name="Patra A.K."/>
            <person name="Ho P.T."/>
            <person name="Jun S."/>
            <person name="Lee S.J."/>
            <person name="Kim Y."/>
            <person name="Won Y.J."/>
        </authorList>
    </citation>
    <scope>NUCLEOTIDE SEQUENCE [LARGE SCALE GENOMIC DNA]</scope>
    <source>
        <strain evidence="2">Wonlab-2016</strain>
    </source>
</reference>
<dbReference type="Proteomes" id="UP001519460">
    <property type="component" value="Unassembled WGS sequence"/>
</dbReference>
<feature type="compositionally biased region" description="Polar residues" evidence="1">
    <location>
        <begin position="9"/>
        <end position="20"/>
    </location>
</feature>
<evidence type="ECO:0000313" key="2">
    <source>
        <dbReference type="EMBL" id="KAK7452623.1"/>
    </source>
</evidence>
<gene>
    <name evidence="2" type="ORF">BaRGS_00039730</name>
</gene>
<name>A0ABD0J2H4_9CAEN</name>
<organism evidence="2 3">
    <name type="scientific">Batillaria attramentaria</name>
    <dbReference type="NCBI Taxonomy" id="370345"/>
    <lineage>
        <taxon>Eukaryota</taxon>
        <taxon>Metazoa</taxon>
        <taxon>Spiralia</taxon>
        <taxon>Lophotrochozoa</taxon>
        <taxon>Mollusca</taxon>
        <taxon>Gastropoda</taxon>
        <taxon>Caenogastropoda</taxon>
        <taxon>Sorbeoconcha</taxon>
        <taxon>Cerithioidea</taxon>
        <taxon>Batillariidae</taxon>
        <taxon>Batillaria</taxon>
    </lineage>
</organism>
<evidence type="ECO:0000256" key="1">
    <source>
        <dbReference type="SAM" id="MobiDB-lite"/>
    </source>
</evidence>
<proteinExistence type="predicted"/>
<protein>
    <submittedName>
        <fullName evidence="2">Uncharacterized protein</fullName>
    </submittedName>
</protein>
<keyword evidence="3" id="KW-1185">Reference proteome</keyword>
<dbReference type="AlphaFoldDB" id="A0ABD0J2H4"/>
<dbReference type="EMBL" id="JACVVK020000718">
    <property type="protein sequence ID" value="KAK7452623.1"/>
    <property type="molecule type" value="Genomic_DNA"/>
</dbReference>
<evidence type="ECO:0000313" key="3">
    <source>
        <dbReference type="Proteomes" id="UP001519460"/>
    </source>
</evidence>
<accession>A0ABD0J2H4</accession>
<comment type="caution">
    <text evidence="2">The sequence shown here is derived from an EMBL/GenBank/DDBJ whole genome shotgun (WGS) entry which is preliminary data.</text>
</comment>